<organism evidence="3 4">
    <name type="scientific">Lederbergia citrea</name>
    <dbReference type="NCBI Taxonomy" id="2833581"/>
    <lineage>
        <taxon>Bacteria</taxon>
        <taxon>Bacillati</taxon>
        <taxon>Bacillota</taxon>
        <taxon>Bacilli</taxon>
        <taxon>Bacillales</taxon>
        <taxon>Bacillaceae</taxon>
        <taxon>Lederbergia</taxon>
    </lineage>
</organism>
<feature type="region of interest" description="Disordered" evidence="1">
    <location>
        <begin position="60"/>
        <end position="218"/>
    </location>
</feature>
<keyword evidence="2" id="KW-0472">Membrane</keyword>
<feature type="compositionally biased region" description="Basic and acidic residues" evidence="1">
    <location>
        <begin position="130"/>
        <end position="161"/>
    </location>
</feature>
<dbReference type="EMBL" id="JAGYPN010000002">
    <property type="protein sequence ID" value="MBS4223316.1"/>
    <property type="molecule type" value="Genomic_DNA"/>
</dbReference>
<keyword evidence="2" id="KW-1133">Transmembrane helix</keyword>
<accession>A0A942UQQ8</accession>
<proteinExistence type="predicted"/>
<comment type="caution">
    <text evidence="3">The sequence shown here is derived from an EMBL/GenBank/DDBJ whole genome shotgun (WGS) entry which is preliminary data.</text>
</comment>
<sequence>MHSKKGTIVIISAVAFVIAFIIGGNFYWEKHLSENVKHTKLKTFSLHKGKSISANTLLKQEVPDEFDDDNAEIEDPVDEEDSIEIEGMDGRLEELTAEPITEQTSTREVNSQRPISQRNNQSISNPRSSKQKEEREGKGASKDKKGSTHRSGETNKPDNPPRRPTPPEEPTPPVTEEKPDLQEPKEPETRDPVESEIPEEPEKVGNPENPENQIEQEE</sequence>
<feature type="transmembrane region" description="Helical" evidence="2">
    <location>
        <begin position="7"/>
        <end position="28"/>
    </location>
</feature>
<gene>
    <name evidence="3" type="ORF">KHA91_11235</name>
</gene>
<feature type="compositionally biased region" description="Pro residues" evidence="1">
    <location>
        <begin position="162"/>
        <end position="173"/>
    </location>
</feature>
<dbReference type="AlphaFoldDB" id="A0A942UQQ8"/>
<evidence type="ECO:0000256" key="2">
    <source>
        <dbReference type="SAM" id="Phobius"/>
    </source>
</evidence>
<dbReference type="RefSeq" id="WP_213098337.1">
    <property type="nucleotide sequence ID" value="NZ_JAGYPN010000002.1"/>
</dbReference>
<evidence type="ECO:0000313" key="3">
    <source>
        <dbReference type="EMBL" id="MBS4223316.1"/>
    </source>
</evidence>
<keyword evidence="2" id="KW-0812">Transmembrane</keyword>
<reference evidence="3 4" key="1">
    <citation type="submission" date="2021-05" db="EMBL/GenBank/DDBJ databases">
        <title>Novel Bacillus species.</title>
        <authorList>
            <person name="Liu G."/>
        </authorList>
    </citation>
    <scope>NUCLEOTIDE SEQUENCE [LARGE SCALE GENOMIC DNA]</scope>
    <source>
        <strain evidence="3 4">FJAT-49682</strain>
    </source>
</reference>
<keyword evidence="4" id="KW-1185">Reference proteome</keyword>
<feature type="compositionally biased region" description="Basic and acidic residues" evidence="1">
    <location>
        <begin position="175"/>
        <end position="193"/>
    </location>
</feature>
<evidence type="ECO:0000313" key="4">
    <source>
        <dbReference type="Proteomes" id="UP000676456"/>
    </source>
</evidence>
<evidence type="ECO:0000256" key="1">
    <source>
        <dbReference type="SAM" id="MobiDB-lite"/>
    </source>
</evidence>
<feature type="compositionally biased region" description="Low complexity" evidence="1">
    <location>
        <begin position="206"/>
        <end position="218"/>
    </location>
</feature>
<protein>
    <submittedName>
        <fullName evidence="3">Uncharacterized protein</fullName>
    </submittedName>
</protein>
<name>A0A942UQQ8_9BACI</name>
<feature type="compositionally biased region" description="Polar residues" evidence="1">
    <location>
        <begin position="101"/>
        <end position="128"/>
    </location>
</feature>
<feature type="compositionally biased region" description="Acidic residues" evidence="1">
    <location>
        <begin position="63"/>
        <end position="87"/>
    </location>
</feature>
<dbReference type="Proteomes" id="UP000676456">
    <property type="component" value="Unassembled WGS sequence"/>
</dbReference>